<dbReference type="InterPro" id="IPR044986">
    <property type="entry name" value="KIF15/KIN-12"/>
</dbReference>
<keyword evidence="4" id="KW-0175">Coiled coil</keyword>
<dbReference type="InterPro" id="IPR027417">
    <property type="entry name" value="P-loop_NTPase"/>
</dbReference>
<dbReference type="SUPFAM" id="SSF52540">
    <property type="entry name" value="P-loop containing nucleoside triphosphate hydrolases"/>
    <property type="match status" value="1"/>
</dbReference>
<dbReference type="GO" id="GO:0005874">
    <property type="term" value="C:microtubule"/>
    <property type="evidence" value="ECO:0007669"/>
    <property type="project" value="UniProtKB-KW"/>
</dbReference>
<gene>
    <name evidence="6" type="ORF">CB5_LOCUS14842</name>
</gene>
<evidence type="ECO:0008006" key="7">
    <source>
        <dbReference type="Google" id="ProtNLM"/>
    </source>
</evidence>
<dbReference type="InterPro" id="IPR036961">
    <property type="entry name" value="Kinesin_motor_dom_sf"/>
</dbReference>
<dbReference type="PANTHER" id="PTHR37739">
    <property type="entry name" value="KINESIN-LIKE PROTEIN KIN-12D"/>
    <property type="match status" value="1"/>
</dbReference>
<evidence type="ECO:0000256" key="1">
    <source>
        <dbReference type="ARBA" id="ARBA00022701"/>
    </source>
</evidence>
<accession>A0A6V7PLC3</accession>
<evidence type="ECO:0000256" key="5">
    <source>
        <dbReference type="ARBA" id="ARBA00023175"/>
    </source>
</evidence>
<keyword evidence="1" id="KW-0493">Microtubule</keyword>
<keyword evidence="5" id="KW-0505">Motor protein</keyword>
<name>A0A6V7PLC3_ANACO</name>
<dbReference type="EMBL" id="LR862149">
    <property type="protein sequence ID" value="CAD1831631.1"/>
    <property type="molecule type" value="Genomic_DNA"/>
</dbReference>
<proteinExistence type="predicted"/>
<sequence length="134" mass="14534">MGLSAGIGEVVRGARDGSGDGSTPYDPIGGGDGAATVSSAIELCLFAHNSLHEFSLEKQKNIGYCFSKFVQVMIRIRPINKVESALHGYNRCLIQESSQTLTWTGHPETRFTFDHVACEDTTQAIMISRGKRGK</sequence>
<keyword evidence="3" id="KW-0067">ATP-binding</keyword>
<evidence type="ECO:0000256" key="4">
    <source>
        <dbReference type="ARBA" id="ARBA00023054"/>
    </source>
</evidence>
<organism evidence="6">
    <name type="scientific">Ananas comosus var. bracteatus</name>
    <name type="common">red pineapple</name>
    <dbReference type="NCBI Taxonomy" id="296719"/>
    <lineage>
        <taxon>Eukaryota</taxon>
        <taxon>Viridiplantae</taxon>
        <taxon>Streptophyta</taxon>
        <taxon>Embryophyta</taxon>
        <taxon>Tracheophyta</taxon>
        <taxon>Spermatophyta</taxon>
        <taxon>Magnoliopsida</taxon>
        <taxon>Liliopsida</taxon>
        <taxon>Poales</taxon>
        <taxon>Bromeliaceae</taxon>
        <taxon>Bromelioideae</taxon>
        <taxon>Ananas</taxon>
    </lineage>
</organism>
<dbReference type="GO" id="GO:0005524">
    <property type="term" value="F:ATP binding"/>
    <property type="evidence" value="ECO:0007669"/>
    <property type="project" value="UniProtKB-KW"/>
</dbReference>
<dbReference type="PANTHER" id="PTHR37739:SF19">
    <property type="entry name" value="KINESIN-LIKE PROTEIN KIN-12E"/>
    <property type="match status" value="1"/>
</dbReference>
<dbReference type="Gene3D" id="3.40.850.10">
    <property type="entry name" value="Kinesin motor domain"/>
    <property type="match status" value="1"/>
</dbReference>
<protein>
    <recommendedName>
        <fullName evidence="7">Kinesin motor domain-containing protein</fullName>
    </recommendedName>
</protein>
<dbReference type="AlphaFoldDB" id="A0A6V7PLC3"/>
<reference evidence="6" key="1">
    <citation type="submission" date="2020-07" db="EMBL/GenBank/DDBJ databases">
        <authorList>
            <person name="Lin J."/>
        </authorList>
    </citation>
    <scope>NUCLEOTIDE SEQUENCE</scope>
</reference>
<evidence type="ECO:0000313" key="6">
    <source>
        <dbReference type="EMBL" id="CAD1831631.1"/>
    </source>
</evidence>
<keyword evidence="2" id="KW-0547">Nucleotide-binding</keyword>
<evidence type="ECO:0000256" key="3">
    <source>
        <dbReference type="ARBA" id="ARBA00022840"/>
    </source>
</evidence>
<evidence type="ECO:0000256" key="2">
    <source>
        <dbReference type="ARBA" id="ARBA00022741"/>
    </source>
</evidence>